<organism evidence="1 2">
    <name type="scientific">Pseudomonas synxantha</name>
    <dbReference type="NCBI Taxonomy" id="47883"/>
    <lineage>
        <taxon>Bacteria</taxon>
        <taxon>Pseudomonadati</taxon>
        <taxon>Pseudomonadota</taxon>
        <taxon>Gammaproteobacteria</taxon>
        <taxon>Pseudomonadales</taxon>
        <taxon>Pseudomonadaceae</taxon>
        <taxon>Pseudomonas</taxon>
    </lineage>
</organism>
<sequence length="138" mass="14667">MKFGYLIIYVKDVEASLKFFSSAFGLSVRFLHESGTYGELETGETALAFVADELAASNFSTGHVPAYSSLKPLGIEVGLVTENVPAAHAKAIRAGASEIAAPTTKPWGQTVSYVRCPDGTLVELCTPVNAPERVSDLK</sequence>
<evidence type="ECO:0000313" key="2">
    <source>
        <dbReference type="Proteomes" id="UP001259420"/>
    </source>
</evidence>
<name>A0ACC6JR87_9PSED</name>
<proteinExistence type="predicted"/>
<reference evidence="1" key="1">
    <citation type="submission" date="2023-07" db="EMBL/GenBank/DDBJ databases">
        <title>Sorghum-associated microbial communities from plants grown in Nebraska, USA.</title>
        <authorList>
            <person name="Schachtman D."/>
        </authorList>
    </citation>
    <scope>NUCLEOTIDE SEQUENCE</scope>
    <source>
        <strain evidence="1">BE46</strain>
    </source>
</reference>
<gene>
    <name evidence="1" type="ORF">J2X87_003801</name>
</gene>
<dbReference type="EMBL" id="JAVDSD010000008">
    <property type="protein sequence ID" value="MDR6608714.1"/>
    <property type="molecule type" value="Genomic_DNA"/>
</dbReference>
<protein>
    <submittedName>
        <fullName evidence="1">Catechol 2,3-dioxygenase-like lactoylglutathione lyase family enzyme</fullName>
    </submittedName>
</protein>
<accession>A0ACC6JR87</accession>
<dbReference type="Proteomes" id="UP001259420">
    <property type="component" value="Unassembled WGS sequence"/>
</dbReference>
<keyword evidence="2" id="KW-1185">Reference proteome</keyword>
<evidence type="ECO:0000313" key="1">
    <source>
        <dbReference type="EMBL" id="MDR6608714.1"/>
    </source>
</evidence>
<comment type="caution">
    <text evidence="1">The sequence shown here is derived from an EMBL/GenBank/DDBJ whole genome shotgun (WGS) entry which is preliminary data.</text>
</comment>